<evidence type="ECO:0000259" key="7">
    <source>
        <dbReference type="PROSITE" id="PS50977"/>
    </source>
</evidence>
<dbReference type="AlphaFoldDB" id="A1U6A9"/>
<evidence type="ECO:0000256" key="4">
    <source>
        <dbReference type="ARBA" id="ARBA00023163"/>
    </source>
</evidence>
<accession>A1U6A9</accession>
<dbReference type="InterPro" id="IPR050109">
    <property type="entry name" value="HTH-type_TetR-like_transc_reg"/>
</dbReference>
<dbReference type="InterPro" id="IPR009057">
    <property type="entry name" value="Homeodomain-like_sf"/>
</dbReference>
<evidence type="ECO:0000256" key="3">
    <source>
        <dbReference type="ARBA" id="ARBA00023125"/>
    </source>
</evidence>
<dbReference type="STRING" id="351348.Maqu_3457"/>
<dbReference type="HOGENOM" id="CLU_069356_12_3_6"/>
<dbReference type="Proteomes" id="UP000000998">
    <property type="component" value="Chromosome"/>
</dbReference>
<feature type="domain" description="HTH tetR-type" evidence="7">
    <location>
        <begin position="46"/>
        <end position="106"/>
    </location>
</feature>
<dbReference type="SUPFAM" id="SSF46689">
    <property type="entry name" value="Homeodomain-like"/>
    <property type="match status" value="1"/>
</dbReference>
<evidence type="ECO:0000313" key="9">
    <source>
        <dbReference type="Proteomes" id="UP000000998"/>
    </source>
</evidence>
<gene>
    <name evidence="8" type="ordered locus">Maqu_3457</name>
</gene>
<dbReference type="Gene3D" id="1.10.357.10">
    <property type="entry name" value="Tetracycline Repressor, domain 2"/>
    <property type="match status" value="1"/>
</dbReference>
<evidence type="ECO:0000256" key="6">
    <source>
        <dbReference type="SAM" id="MobiDB-lite"/>
    </source>
</evidence>
<keyword evidence="4" id="KW-0804">Transcription</keyword>
<keyword evidence="1" id="KW-0678">Repressor</keyword>
<feature type="DNA-binding region" description="H-T-H motif" evidence="5">
    <location>
        <begin position="69"/>
        <end position="88"/>
    </location>
</feature>
<dbReference type="InterPro" id="IPR001647">
    <property type="entry name" value="HTH_TetR"/>
</dbReference>
<evidence type="ECO:0000256" key="5">
    <source>
        <dbReference type="PROSITE-ProRule" id="PRU00335"/>
    </source>
</evidence>
<evidence type="ECO:0000313" key="8">
    <source>
        <dbReference type="EMBL" id="ABM20528.1"/>
    </source>
</evidence>
<dbReference type="InterPro" id="IPR036271">
    <property type="entry name" value="Tet_transcr_reg_TetR-rel_C_sf"/>
</dbReference>
<dbReference type="PANTHER" id="PTHR30055">
    <property type="entry name" value="HTH-TYPE TRANSCRIPTIONAL REGULATOR RUTR"/>
    <property type="match status" value="1"/>
</dbReference>
<dbReference type="SUPFAM" id="SSF48498">
    <property type="entry name" value="Tetracyclin repressor-like, C-terminal domain"/>
    <property type="match status" value="1"/>
</dbReference>
<evidence type="ECO:0000256" key="2">
    <source>
        <dbReference type="ARBA" id="ARBA00023015"/>
    </source>
</evidence>
<dbReference type="eggNOG" id="COG1309">
    <property type="taxonomic scope" value="Bacteria"/>
</dbReference>
<dbReference type="EMBL" id="CP000514">
    <property type="protein sequence ID" value="ABM20528.1"/>
    <property type="molecule type" value="Genomic_DNA"/>
</dbReference>
<dbReference type="InterPro" id="IPR023772">
    <property type="entry name" value="DNA-bd_HTH_TetR-type_CS"/>
</dbReference>
<dbReference type="InterPro" id="IPR013572">
    <property type="entry name" value="Tscrpt_reg_MAATS_C"/>
</dbReference>
<dbReference type="PRINTS" id="PR00455">
    <property type="entry name" value="HTHTETR"/>
</dbReference>
<dbReference type="GO" id="GO:0000976">
    <property type="term" value="F:transcription cis-regulatory region binding"/>
    <property type="evidence" value="ECO:0007669"/>
    <property type="project" value="TreeGrafter"/>
</dbReference>
<dbReference type="PANTHER" id="PTHR30055:SF240">
    <property type="entry name" value="HTH-TYPE TRANSCRIPTIONAL REGULATOR ACRR"/>
    <property type="match status" value="1"/>
</dbReference>
<feature type="region of interest" description="Disordered" evidence="6">
    <location>
        <begin position="17"/>
        <end position="39"/>
    </location>
</feature>
<name>A1U6A9_MARN8</name>
<dbReference type="PROSITE" id="PS01081">
    <property type="entry name" value="HTH_TETR_1"/>
    <property type="match status" value="1"/>
</dbReference>
<sequence length="238" mass="26742">MYVNCFPVYLRSSTQAVHTLTGPDNTRRNTPPEDSIMARKTKAEAEATRESLLDAAESVFMEKGVARASLEEIARTAGVTRGAVYWHFRNKQDILDAMLERVRAPLGEMLDEAATSQDSLTNLKHLCIIALSKLAEDERYFRVYYILFHRNESDQALNKHRELAEEGIAFVTDILRPPENAKKLRPGLSPELAGYLVHTQMLGLFFDWLAKPERLPLAEVAPVLVETVFSGLLGEPEA</sequence>
<evidence type="ECO:0000256" key="1">
    <source>
        <dbReference type="ARBA" id="ARBA00022491"/>
    </source>
</evidence>
<organism evidence="8 9">
    <name type="scientific">Marinobacter nauticus (strain ATCC 700491 / DSM 11845 / VT8)</name>
    <name type="common">Marinobacter aquaeolei</name>
    <dbReference type="NCBI Taxonomy" id="351348"/>
    <lineage>
        <taxon>Bacteria</taxon>
        <taxon>Pseudomonadati</taxon>
        <taxon>Pseudomonadota</taxon>
        <taxon>Gammaproteobacteria</taxon>
        <taxon>Pseudomonadales</taxon>
        <taxon>Marinobacteraceae</taxon>
        <taxon>Marinobacter</taxon>
    </lineage>
</organism>
<dbReference type="PROSITE" id="PS50977">
    <property type="entry name" value="HTH_TETR_2"/>
    <property type="match status" value="1"/>
</dbReference>
<keyword evidence="2" id="KW-0805">Transcription regulation</keyword>
<dbReference type="GO" id="GO:0003700">
    <property type="term" value="F:DNA-binding transcription factor activity"/>
    <property type="evidence" value="ECO:0007669"/>
    <property type="project" value="TreeGrafter"/>
</dbReference>
<protein>
    <submittedName>
        <fullName evidence="8">Transcriptional regulator, TetR family</fullName>
    </submittedName>
</protein>
<reference evidence="9" key="1">
    <citation type="journal article" date="2011" name="Appl. Environ. Microbiol.">
        <title>Genomic potential of Marinobacter aquaeolei, a biogeochemical 'opportunitroph'.</title>
        <authorList>
            <person name="Singer E."/>
            <person name="Webb E.A."/>
            <person name="Nelson W.C."/>
            <person name="Heidelberg J.F."/>
            <person name="Ivanova N."/>
            <person name="Pati A."/>
            <person name="Edwards K.J."/>
        </authorList>
    </citation>
    <scope>NUCLEOTIDE SEQUENCE [LARGE SCALE GENOMIC DNA]</scope>
    <source>
        <strain evidence="9">ATCC 700491 / DSM 11845 / VT8</strain>
    </source>
</reference>
<dbReference type="Pfam" id="PF08361">
    <property type="entry name" value="TetR_C_2"/>
    <property type="match status" value="1"/>
</dbReference>
<proteinExistence type="predicted"/>
<keyword evidence="3 5" id="KW-0238">DNA-binding</keyword>
<dbReference type="KEGG" id="maq:Maqu_3457"/>
<dbReference type="Pfam" id="PF00440">
    <property type="entry name" value="TetR_N"/>
    <property type="match status" value="1"/>
</dbReference>